<dbReference type="GO" id="GO:0016020">
    <property type="term" value="C:membrane"/>
    <property type="evidence" value="ECO:0007669"/>
    <property type="project" value="TreeGrafter"/>
</dbReference>
<keyword evidence="4" id="KW-0012">Acyltransferase</keyword>
<feature type="transmembrane region" description="Helical" evidence="2">
    <location>
        <begin position="75"/>
        <end position="92"/>
    </location>
</feature>
<dbReference type="PANTHER" id="PTHR23028">
    <property type="entry name" value="ACETYLTRANSFERASE"/>
    <property type="match status" value="1"/>
</dbReference>
<keyword evidence="4" id="KW-0808">Transferase</keyword>
<dbReference type="InterPro" id="IPR050879">
    <property type="entry name" value="Acyltransferase_3"/>
</dbReference>
<evidence type="ECO:0000259" key="3">
    <source>
        <dbReference type="Pfam" id="PF01757"/>
    </source>
</evidence>
<reference evidence="4 5" key="1">
    <citation type="submission" date="2020-01" db="EMBL/GenBank/DDBJ databases">
        <title>Draft genome assembly of Ensifer adhaerens T173.</title>
        <authorList>
            <person name="Craig J.E."/>
            <person name="Stinchcombe J.R."/>
        </authorList>
    </citation>
    <scope>NUCLEOTIDE SEQUENCE [LARGE SCALE GENOMIC DNA]</scope>
    <source>
        <strain evidence="4 5">T173</strain>
    </source>
</reference>
<evidence type="ECO:0000313" key="5">
    <source>
        <dbReference type="Proteomes" id="UP000744980"/>
    </source>
</evidence>
<keyword evidence="2" id="KW-0472">Membrane</keyword>
<comment type="caution">
    <text evidence="4">The sequence shown here is derived from an EMBL/GenBank/DDBJ whole genome shotgun (WGS) entry which is preliminary data.</text>
</comment>
<evidence type="ECO:0000313" key="4">
    <source>
        <dbReference type="EMBL" id="MBM3091759.1"/>
    </source>
</evidence>
<feature type="transmembrane region" description="Helical" evidence="2">
    <location>
        <begin position="286"/>
        <end position="306"/>
    </location>
</feature>
<feature type="transmembrane region" description="Helical" evidence="2">
    <location>
        <begin position="318"/>
        <end position="336"/>
    </location>
</feature>
<dbReference type="InterPro" id="IPR002656">
    <property type="entry name" value="Acyl_transf_3_dom"/>
</dbReference>
<protein>
    <submittedName>
        <fullName evidence="4">Acyltransferase family protein</fullName>
    </submittedName>
</protein>
<proteinExistence type="predicted"/>
<keyword evidence="2" id="KW-0812">Transmembrane</keyword>
<accession>A0AAW4FKI2</accession>
<dbReference type="Pfam" id="PF01757">
    <property type="entry name" value="Acyl_transf_3"/>
    <property type="match status" value="1"/>
</dbReference>
<feature type="compositionally biased region" description="Low complexity" evidence="1">
    <location>
        <begin position="355"/>
        <end position="365"/>
    </location>
</feature>
<dbReference type="RefSeq" id="WP_107027233.1">
    <property type="nucleotide sequence ID" value="NZ_CP083371.1"/>
</dbReference>
<feature type="region of interest" description="Disordered" evidence="1">
    <location>
        <begin position="355"/>
        <end position="399"/>
    </location>
</feature>
<feature type="transmembrane region" description="Helical" evidence="2">
    <location>
        <begin position="152"/>
        <end position="171"/>
    </location>
</feature>
<evidence type="ECO:0000256" key="2">
    <source>
        <dbReference type="SAM" id="Phobius"/>
    </source>
</evidence>
<feature type="domain" description="Acyltransferase 3" evidence="3">
    <location>
        <begin position="8"/>
        <end position="334"/>
    </location>
</feature>
<keyword evidence="2" id="KW-1133">Transmembrane helix</keyword>
<sequence length="399" mass="44432">MLTMRDRQLDGLRAVAVLMVLYAHFFAADDSHWGHLGVRMFFVLSGFLITRLLLDARSAAQFEAATTLRSFYIRRALRIFPPYFGMLGFVWLVNLEGAREGWAWHALYLSNFWYALKDAWTPWVLCHTWSLSIEEQFYIVWPLLILLTPRHWIGRLCIGVIACSLAYRFYWPLTGEPSLARDLLPPASMDALAAGALLAVHRSTATAWPRWMTVSWLPFSILSLVLLWGRSMPVGPALDWIVWIGLEVLPLVPLVMLVGTASAGFRGDFGRLLELPPLTALGRVSYGVYLFHPVVLALVVKAQGWIPVNVSEQGVGRLVVAGAATLVVAAFSWLALERPLNGLKRHFPYLRANGRPSAPSASAGSTVDWFQGRGDERPHPAYRADAAGRANALQASDLQ</sequence>
<dbReference type="Proteomes" id="UP000744980">
    <property type="component" value="Unassembled WGS sequence"/>
</dbReference>
<dbReference type="AlphaFoldDB" id="A0AAW4FKI2"/>
<dbReference type="PANTHER" id="PTHR23028:SF53">
    <property type="entry name" value="ACYL_TRANSF_3 DOMAIN-CONTAINING PROTEIN"/>
    <property type="match status" value="1"/>
</dbReference>
<dbReference type="EMBL" id="WXFA01000007">
    <property type="protein sequence ID" value="MBM3091759.1"/>
    <property type="molecule type" value="Genomic_DNA"/>
</dbReference>
<dbReference type="GO" id="GO:0009103">
    <property type="term" value="P:lipopolysaccharide biosynthetic process"/>
    <property type="evidence" value="ECO:0007669"/>
    <property type="project" value="TreeGrafter"/>
</dbReference>
<name>A0AAW4FKI2_9HYPH</name>
<evidence type="ECO:0000256" key="1">
    <source>
        <dbReference type="SAM" id="MobiDB-lite"/>
    </source>
</evidence>
<organism evidence="4 5">
    <name type="scientific">Ensifer canadensis</name>
    <dbReference type="NCBI Taxonomy" id="555315"/>
    <lineage>
        <taxon>Bacteria</taxon>
        <taxon>Pseudomonadati</taxon>
        <taxon>Pseudomonadota</taxon>
        <taxon>Alphaproteobacteria</taxon>
        <taxon>Hyphomicrobiales</taxon>
        <taxon>Rhizobiaceae</taxon>
        <taxon>Sinorhizobium/Ensifer group</taxon>
        <taxon>Ensifer</taxon>
    </lineage>
</organism>
<keyword evidence="5" id="KW-1185">Reference proteome</keyword>
<feature type="compositionally biased region" description="Low complexity" evidence="1">
    <location>
        <begin position="381"/>
        <end position="399"/>
    </location>
</feature>
<dbReference type="GO" id="GO:0016747">
    <property type="term" value="F:acyltransferase activity, transferring groups other than amino-acyl groups"/>
    <property type="evidence" value="ECO:0007669"/>
    <property type="project" value="InterPro"/>
</dbReference>
<feature type="transmembrane region" description="Helical" evidence="2">
    <location>
        <begin position="34"/>
        <end position="54"/>
    </location>
</feature>
<feature type="transmembrane region" description="Helical" evidence="2">
    <location>
        <begin position="207"/>
        <end position="228"/>
    </location>
</feature>
<feature type="transmembrane region" description="Helical" evidence="2">
    <location>
        <begin position="12"/>
        <end position="28"/>
    </location>
</feature>
<feature type="transmembrane region" description="Helical" evidence="2">
    <location>
        <begin position="240"/>
        <end position="265"/>
    </location>
</feature>
<gene>
    <name evidence="4" type="ORF">GFB56_13140</name>
</gene>